<accession>A0A835BB35</accession>
<sequence length="986" mass="107713">MILAFRFRPTHGPCLPAHLPRRAKQGQERKPPRPPRPPPTSILPCSPVATSPATRQAAIREQNQGTPTSGDKASIWALHHQFLSRDESTRSGYVAGFKVITTRFNAYSHDTRAEPGTRQKEGQHHPTRRGAIGTVCADGTAVIHHETTHALHHPRPAPCQAATCAPVHVGAHNHFDAYGASATATVRTKHSLTSPGPGWPSRPRSRHPIRREALHRLSSRAAALSRRTPRVAPERVGILRALSRGDANPSDSAMSRTTKPWTRPTRTWARVLHGRIHSRFATYAAADGPVFRRRGLPLRPKRPATQRSSPPPPLHQTGPICRHAADNDPAGARTGRTTCVPDLARYTSDMGPHWSISQPKGESKVRRLTPTTHKSQSGRLPRVHCPIHTRGEVIDQLLLRIHVDAPRFSLPSSDVAAPHYLNPSFTREQRHKPVRRRLVVLGRNGHCINDLIRFHPLSAPVPSPSSAARVDILPFPSTATTTRAPCAPSSSCPSLSLSSRNRRPQATTWWKLTMARSTRSSVTERAYLQFAPSSSPATAPTGAGEEFDESEIWGAFAAPSAFPADPPPSRALPLPLGAWKGAAATKPPVRGGGRAAAHGSLPVNIPDWSKILGDEYRAHHGSAGDWEVDDGDDEDGGVADAVVVPPHELAWRRRRAASLSVHEGAGVVGRTLKVRDAVWKRTTGARFGVVIIAAKTDFTRAGKINVVARCTGLSPFRRFVFDAVIIQAWPPGWPVPPVSNVYCIREHEVISSPWLSHDHRNADGHQKKKTESVPPDGLHDRWAGRFPRNRNDPGRLNVLSGPPAKLNTMLFCSPKSNADGDSVGTRGFRTGRNRPTNPDKNSSTSRRNRQTHTRDRFLLVAGDAPPPREGALVAAAGSRGRAAGGELKMIEVVLNDRLGKKVRVKCNEDDTIGDLKRLVAAQTGTRAEKIRIQKWYTIYKDHITLADYEIHDGMGLELYYNYSGTSGSSSDQSSSALRRATPVAET</sequence>
<gene>
    <name evidence="5" type="ORF">HU200_039260</name>
</gene>
<feature type="domain" description="Ubiquitin-like" evidence="4">
    <location>
        <begin position="890"/>
        <end position="965"/>
    </location>
</feature>
<dbReference type="InterPro" id="IPR039732">
    <property type="entry name" value="Hub1/Ubl5"/>
</dbReference>
<dbReference type="Proteomes" id="UP000636709">
    <property type="component" value="Unassembled WGS sequence"/>
</dbReference>
<dbReference type="GO" id="GO:0010150">
    <property type="term" value="P:leaf senescence"/>
    <property type="evidence" value="ECO:0007669"/>
    <property type="project" value="UniProtKB-ARBA"/>
</dbReference>
<feature type="compositionally biased region" description="Basic and acidic residues" evidence="3">
    <location>
        <begin position="111"/>
        <end position="124"/>
    </location>
</feature>
<dbReference type="PROSITE" id="PS50053">
    <property type="entry name" value="UBIQUITIN_2"/>
    <property type="match status" value="1"/>
</dbReference>
<feature type="region of interest" description="Disordered" evidence="3">
    <location>
        <begin position="13"/>
        <end position="52"/>
    </location>
</feature>
<keyword evidence="1" id="KW-0833">Ubl conjugation pathway</keyword>
<evidence type="ECO:0000256" key="2">
    <source>
        <dbReference type="ARBA" id="ARBA00034773"/>
    </source>
</evidence>
<dbReference type="CDD" id="cd01791">
    <property type="entry name" value="Ubl_UBL5"/>
    <property type="match status" value="1"/>
</dbReference>
<dbReference type="FunFam" id="3.10.20.90:FF:000054">
    <property type="entry name" value="Ubiquitin-like protein 5"/>
    <property type="match status" value="1"/>
</dbReference>
<evidence type="ECO:0000256" key="1">
    <source>
        <dbReference type="ARBA" id="ARBA00022786"/>
    </source>
</evidence>
<protein>
    <recommendedName>
        <fullName evidence="4">Ubiquitin-like domain-containing protein</fullName>
    </recommendedName>
</protein>
<evidence type="ECO:0000313" key="5">
    <source>
        <dbReference type="EMBL" id="KAF8692902.1"/>
    </source>
</evidence>
<dbReference type="Pfam" id="PF04520">
    <property type="entry name" value="Senescence_reg"/>
    <property type="match status" value="1"/>
</dbReference>
<feature type="compositionally biased region" description="Low complexity" evidence="3">
    <location>
        <begin position="483"/>
        <end position="499"/>
    </location>
</feature>
<dbReference type="OrthoDB" id="3881at2759"/>
<evidence type="ECO:0000259" key="4">
    <source>
        <dbReference type="PROSITE" id="PS50053"/>
    </source>
</evidence>
<dbReference type="AlphaFoldDB" id="A0A835BB35"/>
<feature type="region of interest" description="Disordered" evidence="3">
    <location>
        <begin position="479"/>
        <end position="499"/>
    </location>
</feature>
<reference evidence="5" key="1">
    <citation type="submission" date="2020-07" db="EMBL/GenBank/DDBJ databases">
        <title>Genome sequence and genetic diversity analysis of an under-domesticated orphan crop, white fonio (Digitaria exilis).</title>
        <authorList>
            <person name="Bennetzen J.L."/>
            <person name="Chen S."/>
            <person name="Ma X."/>
            <person name="Wang X."/>
            <person name="Yssel A.E.J."/>
            <person name="Chaluvadi S.R."/>
            <person name="Johnson M."/>
            <person name="Gangashetty P."/>
            <person name="Hamidou F."/>
            <person name="Sanogo M.D."/>
            <person name="Zwaenepoel A."/>
            <person name="Wallace J."/>
            <person name="Van De Peer Y."/>
            <person name="Van Deynze A."/>
        </authorList>
    </citation>
    <scope>NUCLEOTIDE SEQUENCE</scope>
    <source>
        <tissue evidence="5">Leaves</tissue>
    </source>
</reference>
<comment type="similarity">
    <text evidence="2">Belongs to the senescence regulator S40 family.</text>
</comment>
<keyword evidence="6" id="KW-1185">Reference proteome</keyword>
<feature type="region of interest" description="Disordered" evidence="3">
    <location>
        <begin position="757"/>
        <end position="854"/>
    </location>
</feature>
<comment type="caution">
    <text evidence="5">The sequence shown here is derived from an EMBL/GenBank/DDBJ whole genome shotgun (WGS) entry which is preliminary data.</text>
</comment>
<feature type="compositionally biased region" description="Basic residues" evidence="3">
    <location>
        <begin position="293"/>
        <end position="304"/>
    </location>
</feature>
<proteinExistence type="inferred from homology"/>
<dbReference type="PANTHER" id="PTHR13042">
    <property type="entry name" value="UBIQUITIN-LIKE PROTEIN 5"/>
    <property type="match status" value="1"/>
</dbReference>
<name>A0A835BB35_9POAL</name>
<feature type="region of interest" description="Disordered" evidence="3">
    <location>
        <begin position="350"/>
        <end position="382"/>
    </location>
</feature>
<dbReference type="InterPro" id="IPR029071">
    <property type="entry name" value="Ubiquitin-like_domsf"/>
</dbReference>
<dbReference type="SUPFAM" id="SSF54236">
    <property type="entry name" value="Ubiquitin-like"/>
    <property type="match status" value="1"/>
</dbReference>
<organism evidence="5 6">
    <name type="scientific">Digitaria exilis</name>
    <dbReference type="NCBI Taxonomy" id="1010633"/>
    <lineage>
        <taxon>Eukaryota</taxon>
        <taxon>Viridiplantae</taxon>
        <taxon>Streptophyta</taxon>
        <taxon>Embryophyta</taxon>
        <taxon>Tracheophyta</taxon>
        <taxon>Spermatophyta</taxon>
        <taxon>Magnoliopsida</taxon>
        <taxon>Liliopsida</taxon>
        <taxon>Poales</taxon>
        <taxon>Poaceae</taxon>
        <taxon>PACMAD clade</taxon>
        <taxon>Panicoideae</taxon>
        <taxon>Panicodae</taxon>
        <taxon>Paniceae</taxon>
        <taxon>Anthephorinae</taxon>
        <taxon>Digitaria</taxon>
    </lineage>
</organism>
<feature type="region of interest" description="Disordered" evidence="3">
    <location>
        <begin position="293"/>
        <end position="336"/>
    </location>
</feature>
<feature type="compositionally biased region" description="Low complexity" evidence="3">
    <location>
        <begin position="966"/>
        <end position="975"/>
    </location>
</feature>
<feature type="compositionally biased region" description="Basic and acidic residues" evidence="3">
    <location>
        <begin position="757"/>
        <end position="793"/>
    </location>
</feature>
<feature type="compositionally biased region" description="Polar residues" evidence="3">
    <location>
        <begin position="833"/>
        <end position="845"/>
    </location>
</feature>
<feature type="region of interest" description="Disordered" evidence="3">
    <location>
        <begin position="111"/>
        <end position="130"/>
    </location>
</feature>
<dbReference type="InterPro" id="IPR007608">
    <property type="entry name" value="Senescence_reg_S40"/>
</dbReference>
<evidence type="ECO:0000256" key="3">
    <source>
        <dbReference type="SAM" id="MobiDB-lite"/>
    </source>
</evidence>
<feature type="compositionally biased region" description="Polar residues" evidence="3">
    <location>
        <begin position="369"/>
        <end position="378"/>
    </location>
</feature>
<feature type="region of interest" description="Disordered" evidence="3">
    <location>
        <begin position="966"/>
        <end position="986"/>
    </location>
</feature>
<dbReference type="EMBL" id="JACEFO010001926">
    <property type="protein sequence ID" value="KAF8692902.1"/>
    <property type="molecule type" value="Genomic_DNA"/>
</dbReference>
<evidence type="ECO:0000313" key="6">
    <source>
        <dbReference type="Proteomes" id="UP000636709"/>
    </source>
</evidence>
<dbReference type="InterPro" id="IPR000626">
    <property type="entry name" value="Ubiquitin-like_dom"/>
</dbReference>
<dbReference type="Gene3D" id="3.10.20.90">
    <property type="entry name" value="Phosphatidylinositol 3-kinase Catalytic Subunit, Chain A, domain 1"/>
    <property type="match status" value="1"/>
</dbReference>